<dbReference type="Proteomes" id="UP000541185">
    <property type="component" value="Unassembled WGS sequence"/>
</dbReference>
<dbReference type="RefSeq" id="WP_169421667.1">
    <property type="nucleotide sequence ID" value="NZ_JABBFX010000003.1"/>
</dbReference>
<name>A0A848HA89_9BURK</name>
<evidence type="ECO:0000313" key="2">
    <source>
        <dbReference type="Proteomes" id="UP000541185"/>
    </source>
</evidence>
<dbReference type="AlphaFoldDB" id="A0A848HA89"/>
<proteinExistence type="predicted"/>
<dbReference type="EMBL" id="JABBFX010000003">
    <property type="protein sequence ID" value="NML47387.1"/>
    <property type="molecule type" value="Genomic_DNA"/>
</dbReference>
<keyword evidence="2" id="KW-1185">Reference proteome</keyword>
<reference evidence="1 2" key="1">
    <citation type="submission" date="2020-04" db="EMBL/GenBank/DDBJ databases">
        <title>Ramlibacter sp. G-1-2-2 isolated from soil.</title>
        <authorList>
            <person name="Dahal R.H."/>
        </authorList>
    </citation>
    <scope>NUCLEOTIDE SEQUENCE [LARGE SCALE GENOMIC DNA]</scope>
    <source>
        <strain evidence="1 2">G-1-2-2</strain>
    </source>
</reference>
<comment type="caution">
    <text evidence="1">The sequence shown here is derived from an EMBL/GenBank/DDBJ whole genome shotgun (WGS) entry which is preliminary data.</text>
</comment>
<dbReference type="InterPro" id="IPR010836">
    <property type="entry name" value="SapC"/>
</dbReference>
<sequence>MTTQLLFYESAVPVSRDRHGGSSVQAGADYAFARSVNSVQLMAVEFPAAAAEYAIVFAGQEEATMPAVILGVRGNENLFLAPDGSWQARYIPAFVRRYPFVFSSSNDGKTFTLCVDESFPGFNREGRGQPLFGADGEPTAYVGNVLKFLQDYQAQFQRTQAFCRKLRELGLLEPMQAQISTEAGERLSLGGFWAVNRGRLKALPGDKLAELAKTDELELLYLHLQSMRNFDGLRTRMAGKQETETEARADAPAAVHD</sequence>
<organism evidence="1 2">
    <name type="scientific">Ramlibacter agri</name>
    <dbReference type="NCBI Taxonomy" id="2728837"/>
    <lineage>
        <taxon>Bacteria</taxon>
        <taxon>Pseudomonadati</taxon>
        <taxon>Pseudomonadota</taxon>
        <taxon>Betaproteobacteria</taxon>
        <taxon>Burkholderiales</taxon>
        <taxon>Comamonadaceae</taxon>
        <taxon>Ramlibacter</taxon>
    </lineage>
</organism>
<protein>
    <submittedName>
        <fullName evidence="1">SapC family protein</fullName>
    </submittedName>
</protein>
<accession>A0A848HA89</accession>
<evidence type="ECO:0000313" key="1">
    <source>
        <dbReference type="EMBL" id="NML47387.1"/>
    </source>
</evidence>
<gene>
    <name evidence="1" type="ORF">HHL11_26800</name>
</gene>
<dbReference type="Pfam" id="PF07277">
    <property type="entry name" value="SapC"/>
    <property type="match status" value="1"/>
</dbReference>